<dbReference type="GO" id="GO:0006265">
    <property type="term" value="P:DNA topological change"/>
    <property type="evidence" value="ECO:0007669"/>
    <property type="project" value="InterPro"/>
</dbReference>
<dbReference type="InterPro" id="IPR023405">
    <property type="entry name" value="Topo_IA_core_domain"/>
</dbReference>
<dbReference type="InterPro" id="IPR013497">
    <property type="entry name" value="Topo_IA_cen"/>
</dbReference>
<dbReference type="GO" id="GO:0003677">
    <property type="term" value="F:DNA binding"/>
    <property type="evidence" value="ECO:0007669"/>
    <property type="project" value="UniProtKB-KW"/>
</dbReference>
<evidence type="ECO:0000313" key="6">
    <source>
        <dbReference type="Proteomes" id="UP000677054"/>
    </source>
</evidence>
<keyword evidence="2" id="KW-0238">DNA-binding</keyword>
<dbReference type="SUPFAM" id="SSF56712">
    <property type="entry name" value="Prokaryotic type I DNA topoisomerase"/>
    <property type="match status" value="1"/>
</dbReference>
<dbReference type="InterPro" id="IPR000380">
    <property type="entry name" value="Topo_IA"/>
</dbReference>
<dbReference type="PANTHER" id="PTHR42785:SF1">
    <property type="entry name" value="DNA TOPOISOMERASE"/>
    <property type="match status" value="1"/>
</dbReference>
<evidence type="ECO:0000259" key="4">
    <source>
        <dbReference type="PROSITE" id="PS52039"/>
    </source>
</evidence>
<dbReference type="EMBL" id="CAJPEV010017212">
    <property type="protein sequence ID" value="CAG0907476.1"/>
    <property type="molecule type" value="Genomic_DNA"/>
</dbReference>
<dbReference type="OrthoDB" id="6759909at2759"/>
<organism evidence="5">
    <name type="scientific">Darwinula stevensoni</name>
    <dbReference type="NCBI Taxonomy" id="69355"/>
    <lineage>
        <taxon>Eukaryota</taxon>
        <taxon>Metazoa</taxon>
        <taxon>Ecdysozoa</taxon>
        <taxon>Arthropoda</taxon>
        <taxon>Crustacea</taxon>
        <taxon>Oligostraca</taxon>
        <taxon>Ostracoda</taxon>
        <taxon>Podocopa</taxon>
        <taxon>Podocopida</taxon>
        <taxon>Darwinulocopina</taxon>
        <taxon>Darwinuloidea</taxon>
        <taxon>Darwinulidae</taxon>
        <taxon>Darwinula</taxon>
    </lineage>
</organism>
<evidence type="ECO:0000313" key="5">
    <source>
        <dbReference type="EMBL" id="CAD7255092.1"/>
    </source>
</evidence>
<feature type="domain" description="Topo IA-type catalytic" evidence="4">
    <location>
        <begin position="1"/>
        <end position="190"/>
    </location>
</feature>
<feature type="non-terminal residue" evidence="5">
    <location>
        <position position="1"/>
    </location>
</feature>
<proteinExistence type="predicted"/>
<dbReference type="InterPro" id="IPR013826">
    <property type="entry name" value="Topo_IA_cen_sub3"/>
</dbReference>
<keyword evidence="1" id="KW-0799">Topoisomerase</keyword>
<accession>A0A7R9FTX6</accession>
<name>A0A7R9FTX6_9CRUS</name>
<dbReference type="PANTHER" id="PTHR42785">
    <property type="entry name" value="DNA TOPOISOMERASE, TYPE IA, CORE"/>
    <property type="match status" value="1"/>
</dbReference>
<dbReference type="PROSITE" id="PS52039">
    <property type="entry name" value="TOPO_IA_2"/>
    <property type="match status" value="1"/>
</dbReference>
<evidence type="ECO:0000256" key="1">
    <source>
        <dbReference type="ARBA" id="ARBA00023029"/>
    </source>
</evidence>
<dbReference type="InterPro" id="IPR013824">
    <property type="entry name" value="Topo_IA_cen_sub1"/>
</dbReference>
<dbReference type="Gene3D" id="1.10.460.10">
    <property type="entry name" value="Topoisomerase I, domain 2"/>
    <property type="match status" value="1"/>
</dbReference>
<keyword evidence="6" id="KW-1185">Reference proteome</keyword>
<dbReference type="AlphaFoldDB" id="A0A7R9FTX6"/>
<dbReference type="InterPro" id="IPR013825">
    <property type="entry name" value="Topo_IA_cen_sub2"/>
</dbReference>
<keyword evidence="3" id="KW-0413">Isomerase</keyword>
<evidence type="ECO:0000256" key="2">
    <source>
        <dbReference type="ARBA" id="ARBA00023125"/>
    </source>
</evidence>
<dbReference type="Proteomes" id="UP000677054">
    <property type="component" value="Unassembled WGS sequence"/>
</dbReference>
<protein>
    <recommendedName>
        <fullName evidence="4">Topo IA-type catalytic domain-containing protein</fullName>
    </recommendedName>
</protein>
<dbReference type="GO" id="GO:0003917">
    <property type="term" value="F:DNA topoisomerase type I (single strand cut, ATP-independent) activity"/>
    <property type="evidence" value="ECO:0007669"/>
    <property type="project" value="InterPro"/>
</dbReference>
<dbReference type="InterPro" id="IPR003602">
    <property type="entry name" value="Topo_IA_DNA-bd_dom"/>
</dbReference>
<dbReference type="Gene3D" id="2.70.20.10">
    <property type="entry name" value="Topoisomerase I, domain 3"/>
    <property type="match status" value="1"/>
</dbReference>
<dbReference type="Pfam" id="PF01131">
    <property type="entry name" value="Topoisom_bac"/>
    <property type="match status" value="1"/>
</dbReference>
<evidence type="ECO:0000256" key="3">
    <source>
        <dbReference type="ARBA" id="ARBA00023235"/>
    </source>
</evidence>
<dbReference type="EMBL" id="LR916730">
    <property type="protein sequence ID" value="CAD7255092.1"/>
    <property type="molecule type" value="Genomic_DNA"/>
</dbReference>
<sequence>MLDIASEVNSKYGAKYHKRRQFATKNESAQEAHEAIRPSYINKIDVSDERDEQRLYELIWKRTIASQMSDAELEKTIITIQNDKNAKELQATGEVVLFDGFLKIYTESADEETDNNEEDGDVLLPPLKNGQALPLIAMSATQRYTRPLPRYTEASLVKKLEELGIGRPSTYAPTISTVQKRGYIVKEARE</sequence>
<gene>
    <name evidence="5" type="ORF">DSTB1V02_LOCUS14837</name>
</gene>
<reference evidence="5" key="1">
    <citation type="submission" date="2020-11" db="EMBL/GenBank/DDBJ databases">
        <authorList>
            <person name="Tran Van P."/>
        </authorList>
    </citation>
    <scope>NUCLEOTIDE SEQUENCE</scope>
</reference>
<dbReference type="PRINTS" id="PR00417">
    <property type="entry name" value="PRTPISMRASEI"/>
</dbReference>
<dbReference type="SMART" id="SM00437">
    <property type="entry name" value="TOP1Ac"/>
    <property type="match status" value="1"/>
</dbReference>
<dbReference type="Gene3D" id="1.10.290.10">
    <property type="entry name" value="Topoisomerase I, domain 4"/>
    <property type="match status" value="1"/>
</dbReference>